<proteinExistence type="predicted"/>
<accession>A0ABQ2NMV2</accession>
<comment type="caution">
    <text evidence="1">The sequence shown here is derived from an EMBL/GenBank/DDBJ whole genome shotgun (WGS) entry which is preliminary data.</text>
</comment>
<dbReference type="EMBL" id="BMLW01000001">
    <property type="protein sequence ID" value="GGP07348.1"/>
    <property type="molecule type" value="Genomic_DNA"/>
</dbReference>
<dbReference type="Proteomes" id="UP000641206">
    <property type="component" value="Unassembled WGS sequence"/>
</dbReference>
<evidence type="ECO:0000313" key="2">
    <source>
        <dbReference type="Proteomes" id="UP000641206"/>
    </source>
</evidence>
<sequence>MLSDHYKTADLPLVMKEVDRIFQASQKAFSLVETAQFERKEDLIFELQGAFENLVTLNQKKLNAEAIKAINEDTRRNMF</sequence>
<organism evidence="1 2">
    <name type="scientific">Oceanobacillus neutriphilus</name>
    <dbReference type="NCBI Taxonomy" id="531815"/>
    <lineage>
        <taxon>Bacteria</taxon>
        <taxon>Bacillati</taxon>
        <taxon>Bacillota</taxon>
        <taxon>Bacilli</taxon>
        <taxon>Bacillales</taxon>
        <taxon>Bacillaceae</taxon>
        <taxon>Oceanobacillus</taxon>
    </lineage>
</organism>
<dbReference type="RefSeq" id="WP_188732773.1">
    <property type="nucleotide sequence ID" value="NZ_BMLW01000001.1"/>
</dbReference>
<name>A0ABQ2NMV2_9BACI</name>
<evidence type="ECO:0000313" key="1">
    <source>
        <dbReference type="EMBL" id="GGP07348.1"/>
    </source>
</evidence>
<gene>
    <name evidence="1" type="ORF">GCM10011346_02980</name>
</gene>
<keyword evidence="2" id="KW-1185">Reference proteome</keyword>
<protein>
    <submittedName>
        <fullName evidence="1">Uncharacterized protein</fullName>
    </submittedName>
</protein>
<reference evidence="2" key="1">
    <citation type="journal article" date="2019" name="Int. J. Syst. Evol. Microbiol.">
        <title>The Global Catalogue of Microorganisms (GCM) 10K type strain sequencing project: providing services to taxonomists for standard genome sequencing and annotation.</title>
        <authorList>
            <consortium name="The Broad Institute Genomics Platform"/>
            <consortium name="The Broad Institute Genome Sequencing Center for Infectious Disease"/>
            <person name="Wu L."/>
            <person name="Ma J."/>
        </authorList>
    </citation>
    <scope>NUCLEOTIDE SEQUENCE [LARGE SCALE GENOMIC DNA]</scope>
    <source>
        <strain evidence="2">CGMCC 1.7693</strain>
    </source>
</reference>